<feature type="signal peptide" evidence="1">
    <location>
        <begin position="1"/>
        <end position="19"/>
    </location>
</feature>
<name>A0A0K0EN03_STRER</name>
<organism evidence="3">
    <name type="scientific">Strongyloides stercoralis</name>
    <name type="common">Threadworm</name>
    <dbReference type="NCBI Taxonomy" id="6248"/>
    <lineage>
        <taxon>Eukaryota</taxon>
        <taxon>Metazoa</taxon>
        <taxon>Ecdysozoa</taxon>
        <taxon>Nematoda</taxon>
        <taxon>Chromadorea</taxon>
        <taxon>Rhabditida</taxon>
        <taxon>Tylenchina</taxon>
        <taxon>Panagrolaimomorpha</taxon>
        <taxon>Strongyloidoidea</taxon>
        <taxon>Strongyloididae</taxon>
        <taxon>Strongyloides</taxon>
    </lineage>
</organism>
<sequence length="254" mass="29658">MKCLLIDLFFFSLIKFTISDLSHSYMNHQCKSIKYSEPFKCPELNSDLLRIDVGTFYEPISEDCSSNCSAIPSYKKKVLYNKDWIILHDWSAIYKVNPLHYKPHCYPEGTIVVNGNVPVSLLKDRIKFESKFDYIVKEGAPIISFLPTFGRHDDLLMTVEEKEFFMFLTLYLMKNTTDYEDKDHQKNTKFYDVATDGKLKVNVTDISTIQKLFHNMYFEAMEVLIENSEMEWNRLCEIASSGGGQFYEEIKAVE</sequence>
<keyword evidence="1" id="KW-0732">Signal</keyword>
<evidence type="ECO:0000256" key="1">
    <source>
        <dbReference type="SAM" id="SignalP"/>
    </source>
</evidence>
<proteinExistence type="predicted"/>
<dbReference type="WBParaSite" id="TCONS_00000276.p1">
    <property type="protein sequence ID" value="TCONS_00000276.p1"/>
    <property type="gene ID" value="XLOC_000285"/>
</dbReference>
<keyword evidence="2" id="KW-1185">Reference proteome</keyword>
<dbReference type="WBParaSite" id="SSTP_0001084100.1">
    <property type="protein sequence ID" value="SSTP_0001084100.1"/>
    <property type="gene ID" value="SSTP_0001084100"/>
</dbReference>
<feature type="chain" id="PRO_5005328573" evidence="1">
    <location>
        <begin position="20"/>
        <end position="254"/>
    </location>
</feature>
<accession>A0A0K0EN03</accession>
<dbReference type="Proteomes" id="UP000035681">
    <property type="component" value="Unplaced"/>
</dbReference>
<protein>
    <submittedName>
        <fullName evidence="3 4">Uncharacterized protein</fullName>
    </submittedName>
</protein>
<evidence type="ECO:0000313" key="4">
    <source>
        <dbReference type="WBParaSite" id="TCONS_00000276.p1"/>
    </source>
</evidence>
<evidence type="ECO:0000313" key="2">
    <source>
        <dbReference type="Proteomes" id="UP000035681"/>
    </source>
</evidence>
<reference evidence="3" key="1">
    <citation type="submission" date="2015-08" db="UniProtKB">
        <authorList>
            <consortium name="WormBaseParasite"/>
        </authorList>
    </citation>
    <scope>IDENTIFICATION</scope>
</reference>
<evidence type="ECO:0000313" key="3">
    <source>
        <dbReference type="WBParaSite" id="SSTP_0001084100.1"/>
    </source>
</evidence>
<dbReference type="AlphaFoldDB" id="A0A0K0EN03"/>